<proteinExistence type="predicted"/>
<accession>D8UBU9</accession>
<dbReference type="GeneID" id="9626590"/>
<keyword evidence="2" id="KW-1185">Reference proteome</keyword>
<gene>
    <name evidence="1" type="ORF">VOLCADRAFT_97083</name>
</gene>
<dbReference type="KEGG" id="vcn:VOLCADRAFT_97083"/>
<dbReference type="EMBL" id="GL378378">
    <property type="protein sequence ID" value="EFJ42831.1"/>
    <property type="molecule type" value="Genomic_DNA"/>
</dbReference>
<dbReference type="InParanoid" id="D8UBU9"/>
<evidence type="ECO:0000313" key="2">
    <source>
        <dbReference type="Proteomes" id="UP000001058"/>
    </source>
</evidence>
<dbReference type="AlphaFoldDB" id="D8UBU9"/>
<dbReference type="RefSeq" id="XP_002956091.1">
    <property type="nucleotide sequence ID" value="XM_002956045.1"/>
</dbReference>
<dbReference type="Proteomes" id="UP000001058">
    <property type="component" value="Unassembled WGS sequence"/>
</dbReference>
<reference evidence="1 2" key="1">
    <citation type="journal article" date="2010" name="Science">
        <title>Genomic analysis of organismal complexity in the multicellular green alga Volvox carteri.</title>
        <authorList>
            <person name="Prochnik S.E."/>
            <person name="Umen J."/>
            <person name="Nedelcu A.M."/>
            <person name="Hallmann A."/>
            <person name="Miller S.M."/>
            <person name="Nishii I."/>
            <person name="Ferris P."/>
            <person name="Kuo A."/>
            <person name="Mitros T."/>
            <person name="Fritz-Laylin L.K."/>
            <person name="Hellsten U."/>
            <person name="Chapman J."/>
            <person name="Simakov O."/>
            <person name="Rensing S.A."/>
            <person name="Terry A."/>
            <person name="Pangilinan J."/>
            <person name="Kapitonov V."/>
            <person name="Jurka J."/>
            <person name="Salamov A."/>
            <person name="Shapiro H."/>
            <person name="Schmutz J."/>
            <person name="Grimwood J."/>
            <person name="Lindquist E."/>
            <person name="Lucas S."/>
            <person name="Grigoriev I.V."/>
            <person name="Schmitt R."/>
            <person name="Kirk D."/>
            <person name="Rokhsar D.S."/>
        </authorList>
    </citation>
    <scope>NUCLEOTIDE SEQUENCE [LARGE SCALE GENOMIC DNA]</scope>
    <source>
        <strain evidence="2">f. Nagariensis / Eve</strain>
    </source>
</reference>
<protein>
    <submittedName>
        <fullName evidence="1">Uncharacterized protein</fullName>
    </submittedName>
</protein>
<name>D8UBU9_VOLCA</name>
<sequence>MALAPRDSNSATTGGQIVDMASRQAGRYRLAMRVHVRKPQMSNIIQVMQQMRIVKVGVPAKTVQAGDSPQLPQENAQCPQQPAKLQASSYQGMVAPFPAMPFPFMHPMMFGFPAPFFPPFLCPPPAFAASALSAMQKQAAAARPDDGVGAFHTSSHSAFRPPQAVLNYCGFEPTAIWIADEAFWPAAFCCSRRGLTAASGSCPKASDMYLSRAPLPEGCTYRCARTLGARRFLHSCAEQQVLLIAVVTASGQCTGEGREIYSHGAAPCHSAAT</sequence>
<organism evidence="2">
    <name type="scientific">Volvox carteri f. nagariensis</name>
    <dbReference type="NCBI Taxonomy" id="3068"/>
    <lineage>
        <taxon>Eukaryota</taxon>
        <taxon>Viridiplantae</taxon>
        <taxon>Chlorophyta</taxon>
        <taxon>core chlorophytes</taxon>
        <taxon>Chlorophyceae</taxon>
        <taxon>CS clade</taxon>
        <taxon>Chlamydomonadales</taxon>
        <taxon>Volvocaceae</taxon>
        <taxon>Volvox</taxon>
    </lineage>
</organism>
<evidence type="ECO:0000313" key="1">
    <source>
        <dbReference type="EMBL" id="EFJ42831.1"/>
    </source>
</evidence>